<organism evidence="18 19">
    <name type="scientific">Longimonas halophila</name>
    <dbReference type="NCBI Taxonomy" id="1469170"/>
    <lineage>
        <taxon>Bacteria</taxon>
        <taxon>Pseudomonadati</taxon>
        <taxon>Rhodothermota</taxon>
        <taxon>Rhodothermia</taxon>
        <taxon>Rhodothermales</taxon>
        <taxon>Salisaetaceae</taxon>
        <taxon>Longimonas</taxon>
    </lineage>
</organism>
<dbReference type="OrthoDB" id="9803598at2"/>
<evidence type="ECO:0000313" key="19">
    <source>
        <dbReference type="Proteomes" id="UP000221024"/>
    </source>
</evidence>
<comment type="catalytic activity">
    <reaction evidence="14 15">
        <text>chorismate + L-glutamine = anthranilate + pyruvate + L-glutamate + H(+)</text>
        <dbReference type="Rhea" id="RHEA:21732"/>
        <dbReference type="ChEBI" id="CHEBI:15361"/>
        <dbReference type="ChEBI" id="CHEBI:15378"/>
        <dbReference type="ChEBI" id="CHEBI:16567"/>
        <dbReference type="ChEBI" id="CHEBI:29748"/>
        <dbReference type="ChEBI" id="CHEBI:29985"/>
        <dbReference type="ChEBI" id="CHEBI:58359"/>
        <dbReference type="EC" id="4.1.3.27"/>
    </reaction>
</comment>
<dbReference type="PANTHER" id="PTHR11236:SF48">
    <property type="entry name" value="ISOCHORISMATE SYNTHASE MENF"/>
    <property type="match status" value="1"/>
</dbReference>
<dbReference type="UniPathway" id="UPA00035">
    <property type="reaction ID" value="UER00040"/>
</dbReference>
<reference evidence="18 19" key="1">
    <citation type="submission" date="2017-10" db="EMBL/GenBank/DDBJ databases">
        <title>Draft genome of Longimonas halophila.</title>
        <authorList>
            <person name="Goh K.M."/>
            <person name="Shamsir M.S."/>
            <person name="Lim S.W."/>
        </authorList>
    </citation>
    <scope>NUCLEOTIDE SEQUENCE [LARGE SCALE GENOMIC DNA]</scope>
    <source>
        <strain evidence="18 19">KCTC 42399</strain>
    </source>
</reference>
<dbReference type="NCBIfam" id="TIGR00564">
    <property type="entry name" value="trpE_most"/>
    <property type="match status" value="1"/>
</dbReference>
<dbReference type="PRINTS" id="PR00095">
    <property type="entry name" value="ANTSNTHASEI"/>
</dbReference>
<evidence type="ECO:0000256" key="14">
    <source>
        <dbReference type="ARBA" id="ARBA00047683"/>
    </source>
</evidence>
<comment type="cofactor">
    <cofactor evidence="1 15">
        <name>Mg(2+)</name>
        <dbReference type="ChEBI" id="CHEBI:18420"/>
    </cofactor>
</comment>
<keyword evidence="11 15" id="KW-0057">Aromatic amino acid biosynthesis</keyword>
<dbReference type="SUPFAM" id="SSF56322">
    <property type="entry name" value="ADC synthase"/>
    <property type="match status" value="1"/>
</dbReference>
<dbReference type="Proteomes" id="UP000221024">
    <property type="component" value="Unassembled WGS sequence"/>
</dbReference>
<dbReference type="EMBL" id="PDEP01000004">
    <property type="protein sequence ID" value="PEN08032.1"/>
    <property type="molecule type" value="Genomic_DNA"/>
</dbReference>
<evidence type="ECO:0000259" key="17">
    <source>
        <dbReference type="Pfam" id="PF04715"/>
    </source>
</evidence>
<protein>
    <recommendedName>
        <fullName evidence="6 15">Anthranilate synthase component 1</fullName>
        <ecNumber evidence="5 15">4.1.3.27</ecNumber>
    </recommendedName>
</protein>
<evidence type="ECO:0000256" key="6">
    <source>
        <dbReference type="ARBA" id="ARBA00020653"/>
    </source>
</evidence>
<dbReference type="EC" id="4.1.3.27" evidence="5 15"/>
<evidence type="ECO:0000256" key="4">
    <source>
        <dbReference type="ARBA" id="ARBA00011575"/>
    </source>
</evidence>
<dbReference type="InterPro" id="IPR019999">
    <property type="entry name" value="Anth_synth_I-like"/>
</dbReference>
<keyword evidence="12 15" id="KW-0456">Lyase</keyword>
<keyword evidence="8 15" id="KW-0479">Metal-binding</keyword>
<dbReference type="InterPro" id="IPR005256">
    <property type="entry name" value="Anth_synth_I_PabB"/>
</dbReference>
<evidence type="ECO:0000256" key="5">
    <source>
        <dbReference type="ARBA" id="ARBA00012266"/>
    </source>
</evidence>
<evidence type="ECO:0000256" key="10">
    <source>
        <dbReference type="ARBA" id="ARBA00022842"/>
    </source>
</evidence>
<gene>
    <name evidence="15 18" type="primary">trpE</name>
    <name evidence="18" type="ORF">CRI93_06205</name>
</gene>
<dbReference type="Pfam" id="PF00425">
    <property type="entry name" value="Chorismate_bind"/>
    <property type="match status" value="1"/>
</dbReference>
<dbReference type="InterPro" id="IPR006805">
    <property type="entry name" value="Anth_synth_I_N"/>
</dbReference>
<keyword evidence="9 15" id="KW-0822">Tryptophan biosynthesis</keyword>
<proteinExistence type="inferred from homology"/>
<feature type="domain" description="Chorismate-utilising enzyme C-terminal" evidence="16">
    <location>
        <begin position="232"/>
        <end position="485"/>
    </location>
</feature>
<dbReference type="Gene3D" id="3.60.120.10">
    <property type="entry name" value="Anthranilate synthase"/>
    <property type="match status" value="1"/>
</dbReference>
<evidence type="ECO:0000256" key="8">
    <source>
        <dbReference type="ARBA" id="ARBA00022723"/>
    </source>
</evidence>
<dbReference type="InterPro" id="IPR015890">
    <property type="entry name" value="Chorismate_C"/>
</dbReference>
<comment type="pathway">
    <text evidence="2 15">Amino-acid biosynthesis; L-tryptophan biosynthesis; L-tryptophan from chorismate: step 1/5.</text>
</comment>
<accession>A0A2H3P6R6</accession>
<evidence type="ECO:0000313" key="18">
    <source>
        <dbReference type="EMBL" id="PEN08032.1"/>
    </source>
</evidence>
<evidence type="ECO:0000256" key="9">
    <source>
        <dbReference type="ARBA" id="ARBA00022822"/>
    </source>
</evidence>
<dbReference type="RefSeq" id="WP_098061757.1">
    <property type="nucleotide sequence ID" value="NZ_PDEP01000004.1"/>
</dbReference>
<evidence type="ECO:0000256" key="2">
    <source>
        <dbReference type="ARBA" id="ARBA00004873"/>
    </source>
</evidence>
<name>A0A2H3P6R6_9BACT</name>
<keyword evidence="19" id="KW-1185">Reference proteome</keyword>
<dbReference type="GO" id="GO:0000162">
    <property type="term" value="P:L-tryptophan biosynthetic process"/>
    <property type="evidence" value="ECO:0007669"/>
    <property type="project" value="UniProtKB-UniPathway"/>
</dbReference>
<evidence type="ECO:0000256" key="7">
    <source>
        <dbReference type="ARBA" id="ARBA00022605"/>
    </source>
</evidence>
<dbReference type="Pfam" id="PF04715">
    <property type="entry name" value="Anth_synt_I_N"/>
    <property type="match status" value="1"/>
</dbReference>
<evidence type="ECO:0000259" key="16">
    <source>
        <dbReference type="Pfam" id="PF00425"/>
    </source>
</evidence>
<keyword evidence="7 15" id="KW-0028">Amino-acid biosynthesis</keyword>
<evidence type="ECO:0000256" key="3">
    <source>
        <dbReference type="ARBA" id="ARBA00009562"/>
    </source>
</evidence>
<dbReference type="GO" id="GO:0046872">
    <property type="term" value="F:metal ion binding"/>
    <property type="evidence" value="ECO:0007669"/>
    <property type="project" value="UniProtKB-KW"/>
</dbReference>
<comment type="caution">
    <text evidence="18">The sequence shown here is derived from an EMBL/GenBank/DDBJ whole genome shotgun (WGS) entry which is preliminary data.</text>
</comment>
<dbReference type="InterPro" id="IPR005801">
    <property type="entry name" value="ADC_synthase"/>
</dbReference>
<comment type="function">
    <text evidence="13 15">Part of a heterotetrameric complex that catalyzes the two-step biosynthesis of anthranilate, an intermediate in the biosynthesis of L-tryptophan. In the first step, the glutamine-binding beta subunit (TrpG) of anthranilate synthase (AS) provides the glutamine amidotransferase activity which generates ammonia as a substrate that, along with chorismate, is used in the second step, catalyzed by the large alpha subunit of AS (TrpE) to produce anthranilate. In the absence of TrpG, TrpE can synthesize anthranilate directly from chorismate and high concentrations of ammonia.</text>
</comment>
<evidence type="ECO:0000256" key="13">
    <source>
        <dbReference type="ARBA" id="ARBA00025634"/>
    </source>
</evidence>
<sequence>MTFDDFAARIETARADTAGPLVVPVHRRRSADLLTPVSAFLALRERADFPFLLESVEGGEKLARYSFLGGKPYRMVRATEHGADVSITTRRDADGLGTPDSSGTIFDVLTRLTEPFTELPTPELPRLRGGAVGYMGYDTVRLIEDLPDAPPDTLGLPDAVWGFYDTLAAFDHVRHQLVMMASAFVSPETDLRSAYDDAIQRLNQLEAQLNAPAVHPDPLELPSPDVTSNFERDAFEQAVRDAKQHIVDGDIFQVVLSQRFESPFRGDRFNLYRALRQVNPSPYLFYLDFDDVALVGSSPEVLVRVEDDRAEVLPIAGTRPRGDTEAEDQALADELAADPKERAEHLMLVDLGRNDLGRVCDYQSINVDRYAFIERYSHVMHIVSSVSGTVAEGRTPMEVLAACFPAGTVSGAPKVRAMELIDAFEPTRRGVYAGAVGYLDFSGTLDTCIAIRTMVVRGDTVYVQAGAGIVADSDPASEYDETRNKAAALHEALQVATDDLL</sequence>
<dbReference type="GO" id="GO:0004049">
    <property type="term" value="F:anthranilate synthase activity"/>
    <property type="evidence" value="ECO:0007669"/>
    <property type="project" value="UniProtKB-EC"/>
</dbReference>
<evidence type="ECO:0000256" key="11">
    <source>
        <dbReference type="ARBA" id="ARBA00023141"/>
    </source>
</evidence>
<evidence type="ECO:0000256" key="12">
    <source>
        <dbReference type="ARBA" id="ARBA00023239"/>
    </source>
</evidence>
<comment type="subunit">
    <text evidence="4 15">Heterotetramer consisting of two non-identical subunits: a beta subunit (TrpG) and a large alpha subunit (TrpE).</text>
</comment>
<dbReference type="PANTHER" id="PTHR11236">
    <property type="entry name" value="AMINOBENZOATE/ANTHRANILATE SYNTHASE"/>
    <property type="match status" value="1"/>
</dbReference>
<evidence type="ECO:0000256" key="1">
    <source>
        <dbReference type="ARBA" id="ARBA00001946"/>
    </source>
</evidence>
<comment type="similarity">
    <text evidence="3 15">Belongs to the anthranilate synthase component I family.</text>
</comment>
<dbReference type="AlphaFoldDB" id="A0A2H3P6R6"/>
<feature type="domain" description="Anthranilate synthase component I N-terminal" evidence="17">
    <location>
        <begin position="32"/>
        <end position="178"/>
    </location>
</feature>
<keyword evidence="10 15" id="KW-0460">Magnesium</keyword>
<evidence type="ECO:0000256" key="15">
    <source>
        <dbReference type="RuleBase" id="RU364045"/>
    </source>
</evidence>